<organism evidence="1">
    <name type="scientific">Pseudomonas putida</name>
    <name type="common">Arthrobacter siderocapsulatus</name>
    <dbReference type="NCBI Taxonomy" id="303"/>
    <lineage>
        <taxon>Bacteria</taxon>
        <taxon>Pseudomonadati</taxon>
        <taxon>Pseudomonadota</taxon>
        <taxon>Gammaproteobacteria</taxon>
        <taxon>Pseudomonadales</taxon>
        <taxon>Pseudomonadaceae</taxon>
        <taxon>Pseudomonas</taxon>
    </lineage>
</organism>
<sequence length="67" mass="7325">MDQVSDSSDFDAMPLGECFKITSARHAPIIVHHFHNYGGRRQSGQARKVTPRLGMASPCKHTSLTGS</sequence>
<evidence type="ECO:0000313" key="1">
    <source>
        <dbReference type="EMBL" id="ANY89613.1"/>
    </source>
</evidence>
<gene>
    <name evidence="1" type="ORF">IEC33019_4103</name>
</gene>
<dbReference type="AlphaFoldDB" id="A0A1B2FBS1"/>
<reference evidence="1" key="1">
    <citation type="submission" date="2016-07" db="EMBL/GenBank/DDBJ databases">
        <title>New class B carbapenemase carried by novel plasmid in Pseudomonas putida enviromental strain in eastern Amazonia.</title>
        <authorList>
            <person name="Souza C.O."/>
            <person name="Lima K.V."/>
            <person name="Brasiliense D.M."/>
            <person name="Perez-Chaparro P.J."/>
            <person name="Mamizuka E.M."/>
            <person name="Lima M.O."/>
            <person name="Lima L.N."/>
            <person name="McCulloch J.A."/>
        </authorList>
    </citation>
    <scope>NUCLEOTIDE SEQUENCE [LARGE SCALE GENOMIC DNA]</scope>
    <source>
        <strain evidence="1">IEC33019</strain>
    </source>
</reference>
<protein>
    <submittedName>
        <fullName evidence="1">Uncharacterized protein</fullName>
    </submittedName>
</protein>
<accession>A0A1B2FBS1</accession>
<proteinExistence type="predicted"/>
<dbReference type="EMBL" id="CP016634">
    <property type="protein sequence ID" value="ANY89613.1"/>
    <property type="molecule type" value="Genomic_DNA"/>
</dbReference>
<name>A0A1B2FBS1_PSEPU</name>